<dbReference type="GO" id="GO:0003700">
    <property type="term" value="F:DNA-binding transcription factor activity"/>
    <property type="evidence" value="ECO:0007669"/>
    <property type="project" value="InterPro"/>
</dbReference>
<dbReference type="InterPro" id="IPR029442">
    <property type="entry name" value="GyrI-like"/>
</dbReference>
<dbReference type="AlphaFoldDB" id="A0A7D6ZRG3"/>
<dbReference type="Pfam" id="PF12833">
    <property type="entry name" value="HTH_18"/>
    <property type="match status" value="1"/>
</dbReference>
<proteinExistence type="predicted"/>
<dbReference type="SMART" id="SM00871">
    <property type="entry name" value="AraC_E_bind"/>
    <property type="match status" value="1"/>
</dbReference>
<evidence type="ECO:0000313" key="5">
    <source>
        <dbReference type="EMBL" id="QLY80703.1"/>
    </source>
</evidence>
<dbReference type="Gene3D" id="3.20.80.10">
    <property type="entry name" value="Regulatory factor, effector binding domain"/>
    <property type="match status" value="1"/>
</dbReference>
<dbReference type="InterPro" id="IPR010499">
    <property type="entry name" value="AraC_E-bd"/>
</dbReference>
<dbReference type="Pfam" id="PF06445">
    <property type="entry name" value="GyrI-like"/>
    <property type="match status" value="1"/>
</dbReference>
<dbReference type="PRINTS" id="PR00032">
    <property type="entry name" value="HTHARAC"/>
</dbReference>
<name>A0A7D6ZRG3_9CLOT</name>
<dbReference type="InterPro" id="IPR009057">
    <property type="entry name" value="Homeodomain-like_sf"/>
</dbReference>
<keyword evidence="2" id="KW-0238">DNA-binding</keyword>
<dbReference type="InterPro" id="IPR011256">
    <property type="entry name" value="Reg_factor_effector_dom_sf"/>
</dbReference>
<dbReference type="Proteomes" id="UP000512286">
    <property type="component" value="Chromosome"/>
</dbReference>
<dbReference type="InterPro" id="IPR050959">
    <property type="entry name" value="MarA-like"/>
</dbReference>
<dbReference type="SUPFAM" id="SSF55136">
    <property type="entry name" value="Probable bacterial effector-binding domain"/>
    <property type="match status" value="1"/>
</dbReference>
<dbReference type="PROSITE" id="PS01124">
    <property type="entry name" value="HTH_ARAC_FAMILY_2"/>
    <property type="match status" value="1"/>
</dbReference>
<evidence type="ECO:0000259" key="4">
    <source>
        <dbReference type="PROSITE" id="PS01124"/>
    </source>
</evidence>
<gene>
    <name evidence="5" type="ORF">HZF06_03695</name>
</gene>
<dbReference type="KEGG" id="cint:HZF06_03695"/>
<evidence type="ECO:0000313" key="6">
    <source>
        <dbReference type="Proteomes" id="UP000512286"/>
    </source>
</evidence>
<feature type="domain" description="HTH araC/xylS-type" evidence="4">
    <location>
        <begin position="8"/>
        <end position="106"/>
    </location>
</feature>
<evidence type="ECO:0000256" key="2">
    <source>
        <dbReference type="ARBA" id="ARBA00023125"/>
    </source>
</evidence>
<reference evidence="5 6" key="1">
    <citation type="submission" date="2020-07" db="EMBL/GenBank/DDBJ databases">
        <title>Electron transfer.</title>
        <authorList>
            <person name="Huang L."/>
            <person name="Liu X."/>
            <person name="Zhou S."/>
        </authorList>
    </citation>
    <scope>NUCLEOTIDE SEQUENCE [LARGE SCALE GENOMIC DNA]</scope>
    <source>
        <strain evidence="5 6">Lx1</strain>
    </source>
</reference>
<keyword evidence="3" id="KW-0804">Transcription</keyword>
<dbReference type="InterPro" id="IPR018060">
    <property type="entry name" value="HTH_AraC"/>
</dbReference>
<sequence length="294" mass="34430">MDYLHKVQTAIEFIEENINESLTLKDISQNVYVSPYYFHRLFYLVAHETIGDYIRKRRLSLATTEIANKENKIIDIALNYSYSSHEAFTRAFTSYFGVSPYEFRTTGKINSLLLKEPLRDIYLEHIKEGISIEPRIVKKDAIKLAGIKGKTSLSNNRIPELWNKFIPKINTIQNRNKNTGGYGVCLYNPDTELKYITDDFEYDVLNAVEVESFDNLTEEITTHVIPAQEYVVFTHKGDISNLRLSYSYIYFNWLEKSKYKMAEGNDFEYYDERFNISNPLSSEMDIYIPIVEKQ</sequence>
<protein>
    <submittedName>
        <fullName evidence="5">AraC family transcriptional regulator</fullName>
    </submittedName>
</protein>
<dbReference type="RefSeq" id="WP_181602484.1">
    <property type="nucleotide sequence ID" value="NZ_CP059378.1"/>
</dbReference>
<accession>A0A7D6ZRG3</accession>
<organism evidence="5 6">
    <name type="scientific">Clostridium intestinale</name>
    <dbReference type="NCBI Taxonomy" id="36845"/>
    <lineage>
        <taxon>Bacteria</taxon>
        <taxon>Bacillati</taxon>
        <taxon>Bacillota</taxon>
        <taxon>Clostridia</taxon>
        <taxon>Eubacteriales</taxon>
        <taxon>Clostridiaceae</taxon>
        <taxon>Clostridium</taxon>
    </lineage>
</organism>
<evidence type="ECO:0000256" key="3">
    <source>
        <dbReference type="ARBA" id="ARBA00023163"/>
    </source>
</evidence>
<evidence type="ECO:0000256" key="1">
    <source>
        <dbReference type="ARBA" id="ARBA00023015"/>
    </source>
</evidence>
<dbReference type="PANTHER" id="PTHR47504">
    <property type="entry name" value="RIGHT ORIGIN-BINDING PROTEIN"/>
    <property type="match status" value="1"/>
</dbReference>
<dbReference type="PANTHER" id="PTHR47504:SF5">
    <property type="entry name" value="RIGHT ORIGIN-BINDING PROTEIN"/>
    <property type="match status" value="1"/>
</dbReference>
<dbReference type="EMBL" id="CP059378">
    <property type="protein sequence ID" value="QLY80703.1"/>
    <property type="molecule type" value="Genomic_DNA"/>
</dbReference>
<dbReference type="InterPro" id="IPR020449">
    <property type="entry name" value="Tscrpt_reg_AraC-type_HTH"/>
</dbReference>
<keyword evidence="1" id="KW-0805">Transcription regulation</keyword>
<dbReference type="SMART" id="SM00342">
    <property type="entry name" value="HTH_ARAC"/>
    <property type="match status" value="1"/>
</dbReference>
<dbReference type="SUPFAM" id="SSF46689">
    <property type="entry name" value="Homeodomain-like"/>
    <property type="match status" value="2"/>
</dbReference>
<dbReference type="GO" id="GO:0043565">
    <property type="term" value="F:sequence-specific DNA binding"/>
    <property type="evidence" value="ECO:0007669"/>
    <property type="project" value="InterPro"/>
</dbReference>
<dbReference type="Gene3D" id="1.10.10.60">
    <property type="entry name" value="Homeodomain-like"/>
    <property type="match status" value="2"/>
</dbReference>